<comment type="caution">
    <text evidence="9">The sequence shown here is derived from an EMBL/GenBank/DDBJ whole genome shotgun (WGS) entry which is preliminary data.</text>
</comment>
<dbReference type="Proteomes" id="UP001597417">
    <property type="component" value="Unassembled WGS sequence"/>
</dbReference>
<dbReference type="PANTHER" id="PTHR30193:SF37">
    <property type="entry name" value="INNER MEMBRANE ABC TRANSPORTER PERMEASE PROTEIN YCJO"/>
    <property type="match status" value="1"/>
</dbReference>
<dbReference type="InterPro" id="IPR035906">
    <property type="entry name" value="MetI-like_sf"/>
</dbReference>
<reference evidence="10" key="1">
    <citation type="journal article" date="2019" name="Int. J. Syst. Evol. Microbiol.">
        <title>The Global Catalogue of Microorganisms (GCM) 10K type strain sequencing project: providing services to taxonomists for standard genome sequencing and annotation.</title>
        <authorList>
            <consortium name="The Broad Institute Genomics Platform"/>
            <consortium name="The Broad Institute Genome Sequencing Center for Infectious Disease"/>
            <person name="Wu L."/>
            <person name="Ma J."/>
        </authorList>
    </citation>
    <scope>NUCLEOTIDE SEQUENCE [LARGE SCALE GENOMIC DNA]</scope>
    <source>
        <strain evidence="10">CGMCC 4.7645</strain>
    </source>
</reference>
<dbReference type="PANTHER" id="PTHR30193">
    <property type="entry name" value="ABC TRANSPORTER PERMEASE PROTEIN"/>
    <property type="match status" value="1"/>
</dbReference>
<dbReference type="RefSeq" id="WP_378268854.1">
    <property type="nucleotide sequence ID" value="NZ_JBHUKR010000020.1"/>
</dbReference>
<proteinExistence type="inferred from homology"/>
<keyword evidence="5 7" id="KW-1133">Transmembrane helix</keyword>
<evidence type="ECO:0000256" key="3">
    <source>
        <dbReference type="ARBA" id="ARBA00022475"/>
    </source>
</evidence>
<comment type="similarity">
    <text evidence="7">Belongs to the binding-protein-dependent transport system permease family.</text>
</comment>
<gene>
    <name evidence="9" type="ORF">ACFSXZ_30530</name>
</gene>
<comment type="subcellular location">
    <subcellularLocation>
        <location evidence="1 7">Cell membrane</location>
        <topology evidence="1 7">Multi-pass membrane protein</topology>
    </subcellularLocation>
</comment>
<evidence type="ECO:0000256" key="5">
    <source>
        <dbReference type="ARBA" id="ARBA00022989"/>
    </source>
</evidence>
<evidence type="ECO:0000256" key="7">
    <source>
        <dbReference type="RuleBase" id="RU363032"/>
    </source>
</evidence>
<accession>A0ABW5G0X5</accession>
<organism evidence="9 10">
    <name type="scientific">Amycolatopsis pigmentata</name>
    <dbReference type="NCBI Taxonomy" id="450801"/>
    <lineage>
        <taxon>Bacteria</taxon>
        <taxon>Bacillati</taxon>
        <taxon>Actinomycetota</taxon>
        <taxon>Actinomycetes</taxon>
        <taxon>Pseudonocardiales</taxon>
        <taxon>Pseudonocardiaceae</taxon>
        <taxon>Amycolatopsis</taxon>
    </lineage>
</organism>
<keyword evidence="2 7" id="KW-0813">Transport</keyword>
<feature type="transmembrane region" description="Helical" evidence="7">
    <location>
        <begin position="300"/>
        <end position="320"/>
    </location>
</feature>
<dbReference type="InterPro" id="IPR051393">
    <property type="entry name" value="ABC_transporter_permease"/>
</dbReference>
<dbReference type="CDD" id="cd06261">
    <property type="entry name" value="TM_PBP2"/>
    <property type="match status" value="1"/>
</dbReference>
<feature type="transmembrane region" description="Helical" evidence="7">
    <location>
        <begin position="107"/>
        <end position="128"/>
    </location>
</feature>
<evidence type="ECO:0000313" key="9">
    <source>
        <dbReference type="EMBL" id="MFD2420673.1"/>
    </source>
</evidence>
<feature type="transmembrane region" description="Helical" evidence="7">
    <location>
        <begin position="46"/>
        <end position="69"/>
    </location>
</feature>
<protein>
    <submittedName>
        <fullName evidence="9">Carbohydrate ABC transporter permease</fullName>
    </submittedName>
</protein>
<evidence type="ECO:0000256" key="2">
    <source>
        <dbReference type="ARBA" id="ARBA00022448"/>
    </source>
</evidence>
<keyword evidence="3" id="KW-1003">Cell membrane</keyword>
<keyword evidence="10" id="KW-1185">Reference proteome</keyword>
<dbReference type="PROSITE" id="PS50928">
    <property type="entry name" value="ABC_TM1"/>
    <property type="match status" value="1"/>
</dbReference>
<feature type="transmembrane region" description="Helical" evidence="7">
    <location>
        <begin position="243"/>
        <end position="263"/>
    </location>
</feature>
<evidence type="ECO:0000256" key="1">
    <source>
        <dbReference type="ARBA" id="ARBA00004651"/>
    </source>
</evidence>
<dbReference type="Gene3D" id="1.10.3720.10">
    <property type="entry name" value="MetI-like"/>
    <property type="match status" value="1"/>
</dbReference>
<keyword evidence="6 7" id="KW-0472">Membrane</keyword>
<feature type="domain" description="ABC transmembrane type-1" evidence="8">
    <location>
        <begin position="103"/>
        <end position="321"/>
    </location>
</feature>
<keyword evidence="4 7" id="KW-0812">Transmembrane</keyword>
<evidence type="ECO:0000313" key="10">
    <source>
        <dbReference type="Proteomes" id="UP001597417"/>
    </source>
</evidence>
<sequence length="332" mass="36378">MKTQELPVVAKRSDPGVHVQSHPGVRSSRRVTRTVRDGWLDRLTPALFTGPFLLVFALFGALPLVYLAWISLHHWHLVNGDQGFAGLDNYVTLFTDPHFYNALANTVGIFLESAIPQILLALGIAALLNRPGRAGRFWRTGILLPNVVSVVAVALVFGQLFGRDYGIVNWILGRFGIGAVSWQSSVWSSHLAVAVMVIWRWTGYNALIYLAAMQAVPRELYDAAALDGASHWRMFWSITVPSIRPTLVFTVIAATVGGLQLFAEPQLFDSSGVSGTGGADRQFQTLIMYLYEKGMGDLDAGYAAAISWVVFVLSVILALVNVRLVRRMVGAP</sequence>
<dbReference type="SUPFAM" id="SSF161098">
    <property type="entry name" value="MetI-like"/>
    <property type="match status" value="1"/>
</dbReference>
<dbReference type="EMBL" id="JBHUKR010000020">
    <property type="protein sequence ID" value="MFD2420673.1"/>
    <property type="molecule type" value="Genomic_DNA"/>
</dbReference>
<evidence type="ECO:0000256" key="6">
    <source>
        <dbReference type="ARBA" id="ARBA00023136"/>
    </source>
</evidence>
<evidence type="ECO:0000259" key="8">
    <source>
        <dbReference type="PROSITE" id="PS50928"/>
    </source>
</evidence>
<name>A0ABW5G0X5_9PSEU</name>
<feature type="transmembrane region" description="Helical" evidence="7">
    <location>
        <begin position="140"/>
        <end position="161"/>
    </location>
</feature>
<dbReference type="Pfam" id="PF00528">
    <property type="entry name" value="BPD_transp_1"/>
    <property type="match status" value="1"/>
</dbReference>
<dbReference type="InterPro" id="IPR000515">
    <property type="entry name" value="MetI-like"/>
</dbReference>
<evidence type="ECO:0000256" key="4">
    <source>
        <dbReference type="ARBA" id="ARBA00022692"/>
    </source>
</evidence>